<gene>
    <name evidence="2" type="ORF">SAMN04488691_10995</name>
</gene>
<feature type="transmembrane region" description="Helical" evidence="1">
    <location>
        <begin position="255"/>
        <end position="275"/>
    </location>
</feature>
<name>A0A1H7TM07_HALLR</name>
<evidence type="ECO:0000256" key="1">
    <source>
        <dbReference type="SAM" id="Phobius"/>
    </source>
</evidence>
<evidence type="ECO:0000313" key="2">
    <source>
        <dbReference type="EMBL" id="SEL85386.1"/>
    </source>
</evidence>
<accession>A0A1H7TM07</accession>
<dbReference type="AlphaFoldDB" id="A0A1H7TM07"/>
<dbReference type="Proteomes" id="UP000183894">
    <property type="component" value="Unassembled WGS sequence"/>
</dbReference>
<protein>
    <submittedName>
        <fullName evidence="2">ABC-2 type transport system permease protein</fullName>
    </submittedName>
</protein>
<dbReference type="Pfam" id="PF12679">
    <property type="entry name" value="ABC2_membrane_2"/>
    <property type="match status" value="1"/>
</dbReference>
<dbReference type="PANTHER" id="PTHR43471">
    <property type="entry name" value="ABC TRANSPORTER PERMEASE"/>
    <property type="match status" value="1"/>
</dbReference>
<keyword evidence="1" id="KW-0472">Membrane</keyword>
<dbReference type="EMBL" id="FOAD01000009">
    <property type="protein sequence ID" value="SEL85386.1"/>
    <property type="molecule type" value="Genomic_DNA"/>
</dbReference>
<sequence>MRWLTLSVREYAAAARGRLLVSAMAFCLVVGLGNSLLYVNAYERGPELIETVGITGAMFMILSGVVPVLAVVASSDAVARKRSRGTLRVMLGLPYNRLDIVAGTFVGRYAVVATAVALYVSVVALTSVVIGGPLGVERLAAFFAITLLLAMVFTGLAVCLSLQTRSVTRAFAGSLVVLAVFLFRLWGFVPTVVELVRNGMVAPETMPEWGLVFQQLNPIRAFTSALIGLYPELASAHFLGEVVEPPVPYYHQPSFALAVLAGWVLVPLVVAYLRFRTADV</sequence>
<dbReference type="RefSeq" id="WP_074795994.1">
    <property type="nucleotide sequence ID" value="NZ_FOAD01000009.1"/>
</dbReference>
<keyword evidence="1" id="KW-0812">Transmembrane</keyword>
<feature type="transmembrane region" description="Helical" evidence="1">
    <location>
        <begin position="20"/>
        <end position="39"/>
    </location>
</feature>
<dbReference type="GO" id="GO:0005886">
    <property type="term" value="C:plasma membrane"/>
    <property type="evidence" value="ECO:0007669"/>
    <property type="project" value="UniProtKB-SubCell"/>
</dbReference>
<feature type="transmembrane region" description="Helical" evidence="1">
    <location>
        <begin position="140"/>
        <end position="163"/>
    </location>
</feature>
<feature type="transmembrane region" description="Helical" evidence="1">
    <location>
        <begin position="59"/>
        <end position="79"/>
    </location>
</feature>
<proteinExistence type="predicted"/>
<dbReference type="OrthoDB" id="86287at2157"/>
<feature type="transmembrane region" description="Helical" evidence="1">
    <location>
        <begin position="100"/>
        <end position="120"/>
    </location>
</feature>
<evidence type="ECO:0000313" key="3">
    <source>
        <dbReference type="Proteomes" id="UP000183894"/>
    </source>
</evidence>
<reference evidence="2 3" key="1">
    <citation type="submission" date="2016-10" db="EMBL/GenBank/DDBJ databases">
        <authorList>
            <person name="de Groot N.N."/>
        </authorList>
    </citation>
    <scope>NUCLEOTIDE SEQUENCE [LARGE SCALE GENOMIC DNA]</scope>
    <source>
        <strain evidence="2 3">CDM_5</strain>
    </source>
</reference>
<dbReference type="GO" id="GO:0140359">
    <property type="term" value="F:ABC-type transporter activity"/>
    <property type="evidence" value="ECO:0007669"/>
    <property type="project" value="InterPro"/>
</dbReference>
<organism evidence="2 3">
    <name type="scientific">Haloferax larsenii</name>
    <dbReference type="NCBI Taxonomy" id="302484"/>
    <lineage>
        <taxon>Archaea</taxon>
        <taxon>Methanobacteriati</taxon>
        <taxon>Methanobacteriota</taxon>
        <taxon>Stenosarchaea group</taxon>
        <taxon>Halobacteria</taxon>
        <taxon>Halobacteriales</taxon>
        <taxon>Haloferacaceae</taxon>
        <taxon>Haloferax</taxon>
    </lineage>
</organism>
<feature type="transmembrane region" description="Helical" evidence="1">
    <location>
        <begin position="170"/>
        <end position="189"/>
    </location>
</feature>
<keyword evidence="1" id="KW-1133">Transmembrane helix</keyword>